<proteinExistence type="predicted"/>
<sequence>MKTETGIKAVVEVQRCEKLKRRATVRGLTLAEASMIRAINEQFADYSEAMKEVDRRRLLEPYRVTREEEICAMRDKYWPASVFHIYNIVSEDSVLDFCRKKEGVRGKLIEYIKELMGGEKKIYPRRKAEVLRAVLAGMIAGTDVQASCEGESSNLNGESCVGKKRKDAMALDHVGSKTRPRQK</sequence>
<dbReference type="Gramene" id="ESQ30600">
    <property type="protein sequence ID" value="ESQ30600"/>
    <property type="gene ID" value="EUTSA_v10012039mg"/>
</dbReference>
<evidence type="ECO:0000313" key="2">
    <source>
        <dbReference type="Proteomes" id="UP000030689"/>
    </source>
</evidence>
<name>V4JYL7_EUTSA</name>
<dbReference type="KEGG" id="eus:EUTSA_v10012039mg"/>
<dbReference type="AlphaFoldDB" id="V4JYL7"/>
<accession>V4JYL7</accession>
<dbReference type="Proteomes" id="UP000030689">
    <property type="component" value="Unassembled WGS sequence"/>
</dbReference>
<keyword evidence="2" id="KW-1185">Reference proteome</keyword>
<reference evidence="1 2" key="1">
    <citation type="journal article" date="2013" name="Front. Plant Sci.">
        <title>The Reference Genome of the Halophytic Plant Eutrema salsugineum.</title>
        <authorList>
            <person name="Yang R."/>
            <person name="Jarvis D.E."/>
            <person name="Chen H."/>
            <person name="Beilstein M.A."/>
            <person name="Grimwood J."/>
            <person name="Jenkins J."/>
            <person name="Shu S."/>
            <person name="Prochnik S."/>
            <person name="Xin M."/>
            <person name="Ma C."/>
            <person name="Schmutz J."/>
            <person name="Wing R.A."/>
            <person name="Mitchell-Olds T."/>
            <person name="Schumaker K.S."/>
            <person name="Wang X."/>
        </authorList>
    </citation>
    <scope>NUCLEOTIDE SEQUENCE [LARGE SCALE GENOMIC DNA]</scope>
</reference>
<organism evidence="1 2">
    <name type="scientific">Eutrema salsugineum</name>
    <name type="common">Saltwater cress</name>
    <name type="synonym">Sisymbrium salsugineum</name>
    <dbReference type="NCBI Taxonomy" id="72664"/>
    <lineage>
        <taxon>Eukaryota</taxon>
        <taxon>Viridiplantae</taxon>
        <taxon>Streptophyta</taxon>
        <taxon>Embryophyta</taxon>
        <taxon>Tracheophyta</taxon>
        <taxon>Spermatophyta</taxon>
        <taxon>Magnoliopsida</taxon>
        <taxon>eudicotyledons</taxon>
        <taxon>Gunneridae</taxon>
        <taxon>Pentapetalae</taxon>
        <taxon>rosids</taxon>
        <taxon>malvids</taxon>
        <taxon>Brassicales</taxon>
        <taxon>Brassicaceae</taxon>
        <taxon>Eutremeae</taxon>
        <taxon>Eutrema</taxon>
    </lineage>
</organism>
<dbReference type="EMBL" id="KI517809">
    <property type="protein sequence ID" value="ESQ30600.1"/>
    <property type="molecule type" value="Genomic_DNA"/>
</dbReference>
<evidence type="ECO:0000313" key="1">
    <source>
        <dbReference type="EMBL" id="ESQ30600.1"/>
    </source>
</evidence>
<gene>
    <name evidence="1" type="ORF">EUTSA_v10012039mg</name>
</gene>
<dbReference type="eggNOG" id="ENOG502R6K5">
    <property type="taxonomic scope" value="Eukaryota"/>
</dbReference>
<protein>
    <submittedName>
        <fullName evidence="1">Uncharacterized protein</fullName>
    </submittedName>
</protein>